<comment type="caution">
    <text evidence="1">The sequence shown here is derived from an EMBL/GenBank/DDBJ whole genome shotgun (WGS) entry which is preliminary data.</text>
</comment>
<dbReference type="Proteomes" id="UP000003671">
    <property type="component" value="Unassembled WGS sequence"/>
</dbReference>
<evidence type="ECO:0000313" key="1">
    <source>
        <dbReference type="EMBL" id="EEX69391.1"/>
    </source>
</evidence>
<gene>
    <name evidence="1" type="ORF">MITSMUL_04012</name>
</gene>
<dbReference type="EMBL" id="ABWK02000010">
    <property type="protein sequence ID" value="EEX69391.1"/>
    <property type="molecule type" value="Genomic_DNA"/>
</dbReference>
<proteinExistence type="predicted"/>
<organism evidence="1 2">
    <name type="scientific">Mitsuokella multacida DSM 20544</name>
    <dbReference type="NCBI Taxonomy" id="500635"/>
    <lineage>
        <taxon>Bacteria</taxon>
        <taxon>Bacillati</taxon>
        <taxon>Bacillota</taxon>
        <taxon>Negativicutes</taxon>
        <taxon>Selenomonadales</taxon>
        <taxon>Selenomonadaceae</taxon>
        <taxon>Mitsuokella</taxon>
    </lineage>
</organism>
<dbReference type="AlphaFoldDB" id="C9KLB3"/>
<name>C9KLB3_9FIRM</name>
<dbReference type="STRING" id="500635.MITSMUL_04012"/>
<sequence length="139" mass="15396">MIEDTGRIRQAEIAPRQVDDDRHERQAALLPGVERLDGGLRDEVVEQVDLVGFFKHGNEVAREDLSTLRIMPACERLERADLVRQGAQDRLVADGDAAAAQSLFEMVGDVVAYGVVHFIYPFPDTGIIIVTFIITFFGG</sequence>
<protein>
    <submittedName>
        <fullName evidence="1">Uncharacterized protein</fullName>
    </submittedName>
</protein>
<dbReference type="HOGENOM" id="CLU_1842843_0_0_9"/>
<accession>C9KLB3</accession>
<keyword evidence="2" id="KW-1185">Reference proteome</keyword>
<reference evidence="1" key="1">
    <citation type="submission" date="2009-09" db="EMBL/GenBank/DDBJ databases">
        <authorList>
            <person name="Weinstock G."/>
            <person name="Sodergren E."/>
            <person name="Clifton S."/>
            <person name="Fulton L."/>
            <person name="Fulton B."/>
            <person name="Courtney L."/>
            <person name="Fronick C."/>
            <person name="Harrison M."/>
            <person name="Strong C."/>
            <person name="Farmer C."/>
            <person name="Delahaunty K."/>
            <person name="Markovic C."/>
            <person name="Hall O."/>
            <person name="Minx P."/>
            <person name="Tomlinson C."/>
            <person name="Mitreva M."/>
            <person name="Nelson J."/>
            <person name="Hou S."/>
            <person name="Wollam A."/>
            <person name="Pepin K.H."/>
            <person name="Johnson M."/>
            <person name="Bhonagiri V."/>
            <person name="Nash W.E."/>
            <person name="Warren W."/>
            <person name="Chinwalla A."/>
            <person name="Mardis E.R."/>
            <person name="Wilson R.K."/>
        </authorList>
    </citation>
    <scope>NUCLEOTIDE SEQUENCE [LARGE SCALE GENOMIC DNA]</scope>
    <source>
        <strain evidence="1">DSM 20544</strain>
    </source>
</reference>
<evidence type="ECO:0000313" key="2">
    <source>
        <dbReference type="Proteomes" id="UP000003671"/>
    </source>
</evidence>